<organism evidence="6 7">
    <name type="scientific">Tolypocladium ophioglossoides (strain CBS 100239)</name>
    <name type="common">Snaketongue truffleclub</name>
    <name type="synonym">Elaphocordyceps ophioglossoides</name>
    <dbReference type="NCBI Taxonomy" id="1163406"/>
    <lineage>
        <taxon>Eukaryota</taxon>
        <taxon>Fungi</taxon>
        <taxon>Dikarya</taxon>
        <taxon>Ascomycota</taxon>
        <taxon>Pezizomycotina</taxon>
        <taxon>Sordariomycetes</taxon>
        <taxon>Hypocreomycetidae</taxon>
        <taxon>Hypocreales</taxon>
        <taxon>Ophiocordycipitaceae</taxon>
        <taxon>Tolypocladium</taxon>
    </lineage>
</organism>
<evidence type="ECO:0000256" key="1">
    <source>
        <dbReference type="ARBA" id="ARBA00022723"/>
    </source>
</evidence>
<dbReference type="GO" id="GO:0008270">
    <property type="term" value="F:zinc ion binding"/>
    <property type="evidence" value="ECO:0007669"/>
    <property type="project" value="UniProtKB-KW"/>
</dbReference>
<comment type="caution">
    <text evidence="6">The sequence shown here is derived from an EMBL/GenBank/DDBJ whole genome shotgun (WGS) entry which is preliminary data.</text>
</comment>
<protein>
    <recommendedName>
        <fullName evidence="5">MYND-type domain-containing protein</fullName>
    </recommendedName>
</protein>
<reference evidence="6 7" key="1">
    <citation type="journal article" date="2015" name="BMC Genomics">
        <title>The genome of the truffle-parasite Tolypocladium ophioglossoides and the evolution of antifungal peptaibiotics.</title>
        <authorList>
            <person name="Quandt C.A."/>
            <person name="Bushley K.E."/>
            <person name="Spatafora J.W."/>
        </authorList>
    </citation>
    <scope>NUCLEOTIDE SEQUENCE [LARGE SCALE GENOMIC DNA]</scope>
    <source>
        <strain evidence="6 7">CBS 100239</strain>
    </source>
</reference>
<dbReference type="STRING" id="1163406.A0A0L0NE95"/>
<keyword evidence="2 4" id="KW-0863">Zinc-finger</keyword>
<evidence type="ECO:0000313" key="6">
    <source>
        <dbReference type="EMBL" id="KND92497.1"/>
    </source>
</evidence>
<sequence length="245" mass="27727">MAACNTCDKSPPEVNLKLCAKCSTTQYCSRDCQKADWKAHKKICSVQADAVASNVPPNPPPVVSPNLSPLRGLDKPIDNPFMHLDRGTWLHYRSDRDVYRLLIDAYRLNIEDDYEIHGIIYAKSLYGGASSGLNGFRHFLELAASRPGLLPSWWSKTKKKTCERLGMNNSQWHDLRCAVEKSDIVEHYGDRLFPMQLRMFAKAVYCQGTAELYGADMKKMMAKMEVANLQGAYLPLPMIDVLFDF</sequence>
<keyword evidence="7" id="KW-1185">Reference proteome</keyword>
<name>A0A0L0NE95_TOLOC</name>
<keyword evidence="3" id="KW-0862">Zinc</keyword>
<dbReference type="PROSITE" id="PS50865">
    <property type="entry name" value="ZF_MYND_2"/>
    <property type="match status" value="1"/>
</dbReference>
<dbReference type="Proteomes" id="UP000036947">
    <property type="component" value="Unassembled WGS sequence"/>
</dbReference>
<feature type="domain" description="MYND-type" evidence="5">
    <location>
        <begin position="4"/>
        <end position="44"/>
    </location>
</feature>
<dbReference type="PROSITE" id="PS01360">
    <property type="entry name" value="ZF_MYND_1"/>
    <property type="match status" value="1"/>
</dbReference>
<dbReference type="Pfam" id="PF01753">
    <property type="entry name" value="zf-MYND"/>
    <property type="match status" value="1"/>
</dbReference>
<gene>
    <name evidence="6" type="ORF">TOPH_02756</name>
</gene>
<dbReference type="InterPro" id="IPR002893">
    <property type="entry name" value="Znf_MYND"/>
</dbReference>
<dbReference type="EMBL" id="LFRF01000005">
    <property type="protein sequence ID" value="KND92497.1"/>
    <property type="molecule type" value="Genomic_DNA"/>
</dbReference>
<accession>A0A0L0NE95</accession>
<dbReference type="SUPFAM" id="SSF144232">
    <property type="entry name" value="HIT/MYND zinc finger-like"/>
    <property type="match status" value="1"/>
</dbReference>
<dbReference type="AlphaFoldDB" id="A0A0L0NE95"/>
<evidence type="ECO:0000256" key="4">
    <source>
        <dbReference type="PROSITE-ProRule" id="PRU00134"/>
    </source>
</evidence>
<dbReference type="Gene3D" id="6.10.140.2220">
    <property type="match status" value="1"/>
</dbReference>
<evidence type="ECO:0000259" key="5">
    <source>
        <dbReference type="PROSITE" id="PS50865"/>
    </source>
</evidence>
<keyword evidence="1" id="KW-0479">Metal-binding</keyword>
<dbReference type="OrthoDB" id="432970at2759"/>
<evidence type="ECO:0000256" key="3">
    <source>
        <dbReference type="ARBA" id="ARBA00022833"/>
    </source>
</evidence>
<evidence type="ECO:0000256" key="2">
    <source>
        <dbReference type="ARBA" id="ARBA00022771"/>
    </source>
</evidence>
<proteinExistence type="predicted"/>
<evidence type="ECO:0000313" key="7">
    <source>
        <dbReference type="Proteomes" id="UP000036947"/>
    </source>
</evidence>